<evidence type="ECO:0000256" key="4">
    <source>
        <dbReference type="SAM" id="Coils"/>
    </source>
</evidence>
<dbReference type="SUPFAM" id="SSF52540">
    <property type="entry name" value="P-loop containing nucleoside triphosphate hydrolases"/>
    <property type="match status" value="1"/>
</dbReference>
<dbReference type="EMBL" id="JACSPO010000007">
    <property type="protein sequence ID" value="MBD8063043.1"/>
    <property type="molecule type" value="Genomic_DNA"/>
</dbReference>
<evidence type="ECO:0000256" key="2">
    <source>
        <dbReference type="ARBA" id="ARBA00011322"/>
    </source>
</evidence>
<feature type="domain" description="Rad50/SbcC-type AAA" evidence="5">
    <location>
        <begin position="6"/>
        <end position="210"/>
    </location>
</feature>
<protein>
    <recommendedName>
        <fullName evidence="3">Nuclease SbcCD subunit C</fullName>
    </recommendedName>
</protein>
<evidence type="ECO:0000256" key="1">
    <source>
        <dbReference type="ARBA" id="ARBA00006930"/>
    </source>
</evidence>
<dbReference type="InterPro" id="IPR027417">
    <property type="entry name" value="P-loop_NTPase"/>
</dbReference>
<gene>
    <name evidence="6" type="ORF">H9624_12025</name>
</gene>
<comment type="subunit">
    <text evidence="2">Heterodimer of SbcC and SbcD.</text>
</comment>
<evidence type="ECO:0000256" key="3">
    <source>
        <dbReference type="ARBA" id="ARBA00013368"/>
    </source>
</evidence>
<evidence type="ECO:0000259" key="5">
    <source>
        <dbReference type="Pfam" id="PF13476"/>
    </source>
</evidence>
<dbReference type="Proteomes" id="UP000661894">
    <property type="component" value="Unassembled WGS sequence"/>
</dbReference>
<keyword evidence="7" id="KW-1185">Reference proteome</keyword>
<dbReference type="RefSeq" id="WP_251840145.1">
    <property type="nucleotide sequence ID" value="NZ_JACSPO010000007.1"/>
</dbReference>
<dbReference type="PANTHER" id="PTHR32114">
    <property type="entry name" value="ABC TRANSPORTER ABCH.3"/>
    <property type="match status" value="1"/>
</dbReference>
<dbReference type="PANTHER" id="PTHR32114:SF2">
    <property type="entry name" value="ABC TRANSPORTER ABCH.3"/>
    <property type="match status" value="1"/>
</dbReference>
<reference evidence="6 7" key="1">
    <citation type="submission" date="2020-08" db="EMBL/GenBank/DDBJ databases">
        <title>A Genomic Blueprint of the Chicken Gut Microbiome.</title>
        <authorList>
            <person name="Gilroy R."/>
            <person name="Ravi A."/>
            <person name="Getino M."/>
            <person name="Pursley I."/>
            <person name="Horton D.L."/>
            <person name="Alikhan N.-F."/>
            <person name="Baker D."/>
            <person name="Gharbi K."/>
            <person name="Hall N."/>
            <person name="Watson M."/>
            <person name="Adriaenssens E.M."/>
            <person name="Foster-Nyarko E."/>
            <person name="Jarju S."/>
            <person name="Secka A."/>
            <person name="Antonio M."/>
            <person name="Oren A."/>
            <person name="Chaudhuri R."/>
            <person name="La Ragione R.M."/>
            <person name="Hildebrand F."/>
            <person name="Pallen M.J."/>
        </authorList>
    </citation>
    <scope>NUCLEOTIDE SEQUENCE [LARGE SCALE GENOMIC DNA]</scope>
    <source>
        <strain evidence="6 7">Sa1BUA1</strain>
    </source>
</reference>
<name>A0ABR8Z4V9_9MICO</name>
<evidence type="ECO:0000313" key="6">
    <source>
        <dbReference type="EMBL" id="MBD8063043.1"/>
    </source>
</evidence>
<dbReference type="InterPro" id="IPR038729">
    <property type="entry name" value="Rad50/SbcC_AAA"/>
</dbReference>
<feature type="coiled-coil region" evidence="4">
    <location>
        <begin position="252"/>
        <end position="300"/>
    </location>
</feature>
<keyword evidence="4" id="KW-0175">Coiled coil</keyword>
<dbReference type="Gene3D" id="3.40.50.300">
    <property type="entry name" value="P-loop containing nucleotide triphosphate hydrolases"/>
    <property type="match status" value="2"/>
</dbReference>
<evidence type="ECO:0000313" key="7">
    <source>
        <dbReference type="Proteomes" id="UP000661894"/>
    </source>
</evidence>
<feature type="coiled-coil region" evidence="4">
    <location>
        <begin position="550"/>
        <end position="603"/>
    </location>
</feature>
<organism evidence="6 7">
    <name type="scientific">Oceanitalea stevensii</name>
    <dbReference type="NCBI Taxonomy" id="2763072"/>
    <lineage>
        <taxon>Bacteria</taxon>
        <taxon>Bacillati</taxon>
        <taxon>Actinomycetota</taxon>
        <taxon>Actinomycetes</taxon>
        <taxon>Micrococcales</taxon>
        <taxon>Bogoriellaceae</taxon>
        <taxon>Georgenia</taxon>
    </lineage>
</organism>
<comment type="similarity">
    <text evidence="1">Belongs to the SMC family. SbcC subfamily.</text>
</comment>
<sequence length="999" mass="106007">MRIHHLSLEAVGPFAGHHEVDLDQLSAGGLFLLEGPTGSGKSTLIDAITFGLYGTLGSPARDDRLPSAHAAGAEPVIEVVFSTGAGIYRVRRTPAFQRPKRRGEGTTRQNATAKLWRLESVSDPSGEPLATTTQEVGTEVRRIVRLDRSQFSQTVVLPQGRFSTFLRARPDERAAVLQDVFGTEVYQRVQDQLVAMAREARKELEAARREVTGCVGNLGSLLPDDDASVTVLEQAAAELDATAMEEAASALVARAEREHAAAEAGREEARAAERVAQRALDAEQDLARRVRRRRELLAEQEQLAARADAVTALGEELAAARRAAVAAGALRAEAAARAAVEHAEEQLARVCAASADGPDADLTDLALGALRELVTTLTGERGGLVELLTLEAGLATRETAAEADETALAARRTALEGRRAVLASRPAQRERLSQALSRIQREAMSVPAAEARVTACRAVRDAARDVEQRLTHLVAAEAAVTAATSRATAATQEEQTVRSRWIAGMAGSLAAELEPGTPCTVCGATEHPAPAPRSPEHTTAQDVDAAAARRARAEDAVGAARETRAQAEARLRAAQEASGGTALADAEESLTAAGQELKDAQDAVRLATLHEQELAVFDEETDTLREAVSGEENALAAATEELRGRRAALASDRERCGRGAAEAGTVAARVQRIESRLGTARRVVEARDAHHAARRRQDESAAALAAALTEAGFADAAEAGAAQLPATRMAELEREVAEHRAATARVRECLAEAPIASLTGEEVPRVEETQALHAERQTALISATELAGRAADSLTRLRRCHRSLSEVLARHHAVTERAAPVLRMGELAAAGEGNARATTLSTFVLLRRFEDVVAAANDRLAVMSDGRYSLTRIDEREGRSRKAGLGLAVHDHVTETTRDPHTLSGGETFYVSLCLALGLADVVTSEAGGISLDTLFIDEGFGSLDPHTLDGVLGELSRLQAGGRAVGIVSHVSELKERIADRIEVRRLPSGASTLTVRA</sequence>
<proteinExistence type="inferred from homology"/>
<comment type="caution">
    <text evidence="6">The sequence shown here is derived from an EMBL/GenBank/DDBJ whole genome shotgun (WGS) entry which is preliminary data.</text>
</comment>
<accession>A0ABR8Z4V9</accession>
<dbReference type="Pfam" id="PF13476">
    <property type="entry name" value="AAA_23"/>
    <property type="match status" value="1"/>
</dbReference>
<dbReference type="Pfam" id="PF13558">
    <property type="entry name" value="SbcC_Walker_B"/>
    <property type="match status" value="1"/>
</dbReference>